<evidence type="ECO:0000313" key="1">
    <source>
        <dbReference type="EMBL" id="PSW21381.1"/>
    </source>
</evidence>
<dbReference type="SUPFAM" id="SSF52151">
    <property type="entry name" value="FabD/lysophospholipase-like"/>
    <property type="match status" value="1"/>
</dbReference>
<dbReference type="Proteomes" id="UP000241771">
    <property type="component" value="Unassembled WGS sequence"/>
</dbReference>
<dbReference type="AlphaFoldDB" id="A0A2T3NYN6"/>
<evidence type="ECO:0000313" key="2">
    <source>
        <dbReference type="Proteomes" id="UP000241771"/>
    </source>
</evidence>
<protein>
    <submittedName>
        <fullName evidence="1">Uncharacterized protein</fullName>
    </submittedName>
</protein>
<dbReference type="InterPro" id="IPR016035">
    <property type="entry name" value="Acyl_Trfase/lysoPLipase"/>
</dbReference>
<organism evidence="1 2">
    <name type="scientific">Photobacterium sanctipauli</name>
    <dbReference type="NCBI Taxonomy" id="1342794"/>
    <lineage>
        <taxon>Bacteria</taxon>
        <taxon>Pseudomonadati</taxon>
        <taxon>Pseudomonadota</taxon>
        <taxon>Gammaproteobacteria</taxon>
        <taxon>Vibrionales</taxon>
        <taxon>Vibrionaceae</taxon>
        <taxon>Photobacterium</taxon>
    </lineage>
</organism>
<sequence length="560" mass="62711">MTYTLNVLGFPMAEDAPSQAYPENQLDDFPSDLQQNIGVAFSGGGTRSACCTLGQLKALHDTGILPKVKYISSVSGGTWASVPFLFLPANKIGNYFSGVKNPDQIDLTSGKEIRRHCFQYCLTHATVVDKLLKAAFNGKGDESFAEVIGKTFLAPFGLHDSNKYFTYSNTTLEEALERNPEIVSAGILGPNDFFTQRAGTPYMIVGATLLNHDGIEFKKKYPVEYTAYYSGIRTFFEDKDFFSKDDYFGGGYIESLGYDCIGPRREYQQSNKPVFTVKRPGKGFFDWTPERAFSLSDIMASSGAAPQEFTNTIGLGALGFPEFYHIPMRTEAGAAKVAEEYPHSDGGHMENLGIMPLLAREVTRIYVFINTKCVYYPQKNWQPNMAENNVDIEDTNINKSVKGLFVPLKNWFGLSKFDDNLVFHDGANKLKELITAFNTQVTVEGNRRTCYAKEGLVFTQQLVTKANSLFSVPDGLQVEVTWVYNQRSKTWEDALKDQAIAEEIRQQRSDHQHYDPLNLSNFPHYETFLENGPVINLQPLQTNLLSSHAYYVATNAFAVN</sequence>
<reference evidence="1 2" key="1">
    <citation type="submission" date="2018-01" db="EMBL/GenBank/DDBJ databases">
        <title>Whole genome sequencing of Histamine producing bacteria.</title>
        <authorList>
            <person name="Butler K."/>
        </authorList>
    </citation>
    <scope>NUCLEOTIDE SEQUENCE [LARGE SCALE GENOMIC DNA]</scope>
    <source>
        <strain evidence="1 2">DSM 100436</strain>
    </source>
</reference>
<dbReference type="PANTHER" id="PTHR10728">
    <property type="entry name" value="CYTOSOLIC PHOSPHOLIPASE A2"/>
    <property type="match status" value="1"/>
</dbReference>
<name>A0A2T3NYN6_9GAMM</name>
<comment type="caution">
    <text evidence="1">The sequence shown here is derived from an EMBL/GenBank/DDBJ whole genome shotgun (WGS) entry which is preliminary data.</text>
</comment>
<dbReference type="Gene3D" id="3.40.1090.10">
    <property type="entry name" value="Cytosolic phospholipase A2 catalytic domain"/>
    <property type="match status" value="1"/>
</dbReference>
<gene>
    <name evidence="1" type="ORF">C9I98_05450</name>
</gene>
<dbReference type="GO" id="GO:0004623">
    <property type="term" value="F:phospholipase A2 activity"/>
    <property type="evidence" value="ECO:0007669"/>
    <property type="project" value="TreeGrafter"/>
</dbReference>
<dbReference type="RefSeq" id="WP_107271677.1">
    <property type="nucleotide sequence ID" value="NZ_PYMA01000002.1"/>
</dbReference>
<dbReference type="PANTHER" id="PTHR10728:SF40">
    <property type="entry name" value="PATATIN FAMILY PROTEIN"/>
    <property type="match status" value="1"/>
</dbReference>
<keyword evidence="2" id="KW-1185">Reference proteome</keyword>
<dbReference type="GO" id="GO:0046475">
    <property type="term" value="P:glycerophospholipid catabolic process"/>
    <property type="evidence" value="ECO:0007669"/>
    <property type="project" value="TreeGrafter"/>
</dbReference>
<accession>A0A2T3NYN6</accession>
<proteinExistence type="predicted"/>
<dbReference type="GO" id="GO:0005829">
    <property type="term" value="C:cytosol"/>
    <property type="evidence" value="ECO:0007669"/>
    <property type="project" value="TreeGrafter"/>
</dbReference>
<dbReference type="EMBL" id="PYMA01000002">
    <property type="protein sequence ID" value="PSW21381.1"/>
    <property type="molecule type" value="Genomic_DNA"/>
</dbReference>